<evidence type="ECO:0000313" key="3">
    <source>
        <dbReference type="Proteomes" id="UP000242432"/>
    </source>
</evidence>
<dbReference type="Pfam" id="PF12784">
    <property type="entry name" value="PDDEXK_2"/>
    <property type="match status" value="1"/>
</dbReference>
<name>A0A1T4UUS0_9GAMM</name>
<feature type="region of interest" description="Disordered" evidence="1">
    <location>
        <begin position="254"/>
        <end position="276"/>
    </location>
</feature>
<reference evidence="3" key="1">
    <citation type="submission" date="2017-02" db="EMBL/GenBank/DDBJ databases">
        <authorList>
            <person name="Varghese N."/>
            <person name="Submissions S."/>
        </authorList>
    </citation>
    <scope>NUCLEOTIDE SEQUENCE [LARGE SCALE GENOMIC DNA]</scope>
    <source>
        <strain evidence="3">DSM 3072</strain>
    </source>
</reference>
<accession>A0A1T4UUS0</accession>
<evidence type="ECO:0008006" key="4">
    <source>
        <dbReference type="Google" id="ProtNLM"/>
    </source>
</evidence>
<gene>
    <name evidence="2" type="ORF">SAMN02745213_00005</name>
</gene>
<evidence type="ECO:0000256" key="1">
    <source>
        <dbReference type="SAM" id="MobiDB-lite"/>
    </source>
</evidence>
<protein>
    <recommendedName>
        <fullName evidence="4">Rpn family recombination-promoting nuclease/putative transposase</fullName>
    </recommendedName>
</protein>
<dbReference type="Proteomes" id="UP000242432">
    <property type="component" value="Unassembled WGS sequence"/>
</dbReference>
<dbReference type="PANTHER" id="PTHR41317:SF1">
    <property type="entry name" value="PD-(D_E)XK NUCLEASE FAMILY TRANSPOSASE"/>
    <property type="match status" value="1"/>
</dbReference>
<evidence type="ECO:0000313" key="2">
    <source>
        <dbReference type="EMBL" id="SKA56479.1"/>
    </source>
</evidence>
<dbReference type="RefSeq" id="WP_078927690.1">
    <property type="nucleotide sequence ID" value="NZ_FUXX01000001.1"/>
</dbReference>
<dbReference type="InterPro" id="IPR010106">
    <property type="entry name" value="RpnA"/>
</dbReference>
<organism evidence="2 3">
    <name type="scientific">Succinivibrio dextrinosolvens DSM 3072</name>
    <dbReference type="NCBI Taxonomy" id="1123324"/>
    <lineage>
        <taxon>Bacteria</taxon>
        <taxon>Pseudomonadati</taxon>
        <taxon>Pseudomonadota</taxon>
        <taxon>Gammaproteobacteria</taxon>
        <taxon>Aeromonadales</taxon>
        <taxon>Succinivibrionaceae</taxon>
        <taxon>Succinivibrio</taxon>
    </lineage>
</organism>
<dbReference type="EMBL" id="FUXX01000001">
    <property type="protein sequence ID" value="SKA56479.1"/>
    <property type="molecule type" value="Genomic_DNA"/>
</dbReference>
<dbReference type="NCBIfam" id="TIGR01784">
    <property type="entry name" value="T_den_put_tspse"/>
    <property type="match status" value="1"/>
</dbReference>
<keyword evidence="3" id="KW-1185">Reference proteome</keyword>
<proteinExistence type="predicted"/>
<dbReference type="AlphaFoldDB" id="A0A1T4UUS0"/>
<sequence length="317" mass="36608">MNLNFDLKNNTRVNSILDEISSMGHISTTNDAFAKKLFSHKEILIDFLNSILQREGDNLISDLVYTDTEQHAENSYEKISRLDICCQLISGEQIDIEVQVSNDLAWIGRSLFYWSKLYAGSLVKGDSYSELKPVICINLMKFNIFKVETQKQPHTTAKICNIKDGEPITNLLELHFLELQKFKKKSLSEMSRAEKWLAYFSGKLSKREESAMLHDNILGKAINIRNEFMKDPDNYAAYLNREMEILDYKSMMKQERSEGREEGREEGRAEGRAEGRVEERLDNIKNLMINKKFTVEEALSALGIPEENWDSIKSKIK</sequence>
<dbReference type="PANTHER" id="PTHR41317">
    <property type="entry name" value="PD-(D_E)XK NUCLEASE FAMILY TRANSPOSASE"/>
    <property type="match status" value="1"/>
</dbReference>